<reference evidence="4 5" key="1">
    <citation type="submission" date="2019-07" db="EMBL/GenBank/DDBJ databases">
        <title>New species of Amycolatopsis and Streptomyces.</title>
        <authorList>
            <person name="Duangmal K."/>
            <person name="Teo W.F.A."/>
            <person name="Lipun K."/>
        </authorList>
    </citation>
    <scope>NUCLEOTIDE SEQUENCE [LARGE SCALE GENOMIC DNA]</scope>
    <source>
        <strain evidence="4 5">JCM 30562</strain>
    </source>
</reference>
<organism evidence="4 5">
    <name type="scientific">Amycolatopsis acidiphila</name>
    <dbReference type="NCBI Taxonomy" id="715473"/>
    <lineage>
        <taxon>Bacteria</taxon>
        <taxon>Bacillati</taxon>
        <taxon>Actinomycetota</taxon>
        <taxon>Actinomycetes</taxon>
        <taxon>Pseudonocardiales</taxon>
        <taxon>Pseudonocardiaceae</taxon>
        <taxon>Amycolatopsis</taxon>
    </lineage>
</organism>
<dbReference type="PANTHER" id="PTHR22789">
    <property type="entry name" value="FUCULOSE PHOSPHATE ALDOLASE"/>
    <property type="match status" value="1"/>
</dbReference>
<name>A0A558ALE7_9PSEU</name>
<keyword evidence="5" id="KW-1185">Reference proteome</keyword>
<evidence type="ECO:0000256" key="2">
    <source>
        <dbReference type="ARBA" id="ARBA00023239"/>
    </source>
</evidence>
<keyword evidence="2" id="KW-0456">Lyase</keyword>
<sequence>MRTEDVVVDNGVDPGVLQALRDELAAVSRRGYEKGLVPGVSGNNSVRVPGTDLMLIKVTSCCQGDMTAADTVLMRLSGEVLDVGRKPSKEWLWHAGIYQCRAEVGAVVHLHPPYAVAFAVANEVPALVHAAARGHLRALDSVDLLPAGSQELADAVLEKFSGTGIRGLIMREHGTVTVGPDLRTAYYRTEYLEDNAKVALLAAQITGGVPAGLALAHDGDPLAEVR</sequence>
<dbReference type="Proteomes" id="UP000318578">
    <property type="component" value="Unassembled WGS sequence"/>
</dbReference>
<dbReference type="GO" id="GO:0005829">
    <property type="term" value="C:cytosol"/>
    <property type="evidence" value="ECO:0007669"/>
    <property type="project" value="TreeGrafter"/>
</dbReference>
<dbReference type="SUPFAM" id="SSF53639">
    <property type="entry name" value="AraD/HMP-PK domain-like"/>
    <property type="match status" value="1"/>
</dbReference>
<dbReference type="InterPro" id="IPR001303">
    <property type="entry name" value="Aldolase_II/adducin_N"/>
</dbReference>
<dbReference type="AlphaFoldDB" id="A0A558ALE7"/>
<feature type="domain" description="Class II aldolase/adducin N-terminal" evidence="3">
    <location>
        <begin position="22"/>
        <end position="200"/>
    </location>
</feature>
<dbReference type="Pfam" id="PF00596">
    <property type="entry name" value="Aldolase_II"/>
    <property type="match status" value="1"/>
</dbReference>
<evidence type="ECO:0000259" key="3">
    <source>
        <dbReference type="SMART" id="SM01007"/>
    </source>
</evidence>
<dbReference type="InterPro" id="IPR036409">
    <property type="entry name" value="Aldolase_II/adducin_N_sf"/>
</dbReference>
<protein>
    <submittedName>
        <fullName evidence="4">Class II aldolase/adducin family protein</fullName>
    </submittedName>
</protein>
<dbReference type="GO" id="GO:0046872">
    <property type="term" value="F:metal ion binding"/>
    <property type="evidence" value="ECO:0007669"/>
    <property type="project" value="UniProtKB-KW"/>
</dbReference>
<evidence type="ECO:0000313" key="4">
    <source>
        <dbReference type="EMBL" id="TVT25099.1"/>
    </source>
</evidence>
<evidence type="ECO:0000313" key="5">
    <source>
        <dbReference type="Proteomes" id="UP000318578"/>
    </source>
</evidence>
<accession>A0A558ALE7</accession>
<evidence type="ECO:0000256" key="1">
    <source>
        <dbReference type="ARBA" id="ARBA00022723"/>
    </source>
</evidence>
<dbReference type="GO" id="GO:0019323">
    <property type="term" value="P:pentose catabolic process"/>
    <property type="evidence" value="ECO:0007669"/>
    <property type="project" value="TreeGrafter"/>
</dbReference>
<dbReference type="OrthoDB" id="9786287at2"/>
<dbReference type="Gene3D" id="3.40.225.10">
    <property type="entry name" value="Class II aldolase/adducin N-terminal domain"/>
    <property type="match status" value="1"/>
</dbReference>
<dbReference type="GO" id="GO:0016832">
    <property type="term" value="F:aldehyde-lyase activity"/>
    <property type="evidence" value="ECO:0007669"/>
    <property type="project" value="TreeGrafter"/>
</dbReference>
<dbReference type="SMART" id="SM01007">
    <property type="entry name" value="Aldolase_II"/>
    <property type="match status" value="1"/>
</dbReference>
<dbReference type="InterPro" id="IPR050197">
    <property type="entry name" value="Aldolase_class_II_sugar_metab"/>
</dbReference>
<comment type="caution">
    <text evidence="4">The sequence shown here is derived from an EMBL/GenBank/DDBJ whole genome shotgun (WGS) entry which is preliminary data.</text>
</comment>
<proteinExistence type="predicted"/>
<dbReference type="PANTHER" id="PTHR22789:SF0">
    <property type="entry name" value="3-OXO-TETRONATE 4-PHOSPHATE DECARBOXYLASE-RELATED"/>
    <property type="match status" value="1"/>
</dbReference>
<keyword evidence="1" id="KW-0479">Metal-binding</keyword>
<dbReference type="EMBL" id="VJZA01000004">
    <property type="protein sequence ID" value="TVT25099.1"/>
    <property type="molecule type" value="Genomic_DNA"/>
</dbReference>
<gene>
    <name evidence="4" type="ORF">FNH06_04595</name>
</gene>